<organism evidence="1 2">
    <name type="scientific">Acinetobacter stercoris</name>
    <dbReference type="NCBI Taxonomy" id="2126983"/>
    <lineage>
        <taxon>Bacteria</taxon>
        <taxon>Pseudomonadati</taxon>
        <taxon>Pseudomonadota</taxon>
        <taxon>Gammaproteobacteria</taxon>
        <taxon>Moraxellales</taxon>
        <taxon>Moraxellaceae</taxon>
        <taxon>Acinetobacter</taxon>
    </lineage>
</organism>
<dbReference type="EMBL" id="OOGT01000022">
    <property type="protein sequence ID" value="SPL69582.1"/>
    <property type="molecule type" value="Genomic_DNA"/>
</dbReference>
<name>A0A2U3MVX4_9GAMM</name>
<dbReference type="Proteomes" id="UP000245974">
    <property type="component" value="Unassembled WGS sequence"/>
</dbReference>
<evidence type="ECO:0000313" key="1">
    <source>
        <dbReference type="EMBL" id="SPL69582.1"/>
    </source>
</evidence>
<gene>
    <name evidence="1" type="ORF">KPC_0760</name>
</gene>
<keyword evidence="2" id="KW-1185">Reference proteome</keyword>
<proteinExistence type="predicted"/>
<accession>A0A2U3MVX4</accession>
<sequence>MVTYTKMKTNMREEAIIPQFAVESFKHAFIEATQSNHPVVFVRHGNIVKQYRNGQCAILKDVTAQYVDMQLKKTVLKRKAKREALV</sequence>
<dbReference type="AlphaFoldDB" id="A0A2U3MVX4"/>
<dbReference type="InParanoid" id="A0A2U3MVX4"/>
<reference evidence="2" key="1">
    <citation type="submission" date="2018-03" db="EMBL/GenBank/DDBJ databases">
        <authorList>
            <person name="Blom J."/>
        </authorList>
    </citation>
    <scope>NUCLEOTIDE SEQUENCE [LARGE SCALE GENOMIC DNA]</scope>
    <source>
        <strain evidence="2">KPC-SM-21</strain>
    </source>
</reference>
<dbReference type="OrthoDB" id="6696306at2"/>
<protein>
    <submittedName>
        <fullName evidence="1">Uncharacterized protein</fullName>
    </submittedName>
</protein>
<evidence type="ECO:0000313" key="2">
    <source>
        <dbReference type="Proteomes" id="UP000245974"/>
    </source>
</evidence>